<dbReference type="Pfam" id="PF02417">
    <property type="entry name" value="Chromate_transp"/>
    <property type="match status" value="1"/>
</dbReference>
<feature type="transmembrane region" description="Helical" evidence="7">
    <location>
        <begin position="76"/>
        <end position="99"/>
    </location>
</feature>
<evidence type="ECO:0000256" key="7">
    <source>
        <dbReference type="SAM" id="Phobius"/>
    </source>
</evidence>
<dbReference type="GO" id="GO:0005886">
    <property type="term" value="C:plasma membrane"/>
    <property type="evidence" value="ECO:0007669"/>
    <property type="project" value="UniProtKB-SubCell"/>
</dbReference>
<dbReference type="Proteomes" id="UP000246114">
    <property type="component" value="Unassembled WGS sequence"/>
</dbReference>
<reference evidence="8 11" key="2">
    <citation type="submission" date="2018-03" db="EMBL/GenBank/DDBJ databases">
        <title>The uncultured portion of the human microbiome is neutrally assembled.</title>
        <authorList>
            <person name="Jeraldo P."/>
            <person name="Boardman L."/>
            <person name="White B.A."/>
            <person name="Nelson H."/>
            <person name="Goldenfeld N."/>
            <person name="Chia N."/>
        </authorList>
    </citation>
    <scope>NUCLEOTIDE SEQUENCE [LARGE SCALE GENOMIC DNA]</scope>
    <source>
        <strain evidence="8">CIM:MAG 903</strain>
    </source>
</reference>
<dbReference type="PANTHER" id="PTHR43663:SF2">
    <property type="entry name" value="CHROMATE TRANSPORT PROTEIN-RELATED"/>
    <property type="match status" value="1"/>
</dbReference>
<evidence type="ECO:0000313" key="10">
    <source>
        <dbReference type="Proteomes" id="UP000182135"/>
    </source>
</evidence>
<dbReference type="STRING" id="1529.SAMN04487885_10126"/>
<evidence type="ECO:0000313" key="11">
    <source>
        <dbReference type="Proteomes" id="UP000246114"/>
    </source>
</evidence>
<dbReference type="EMBL" id="QAMZ01000045">
    <property type="protein sequence ID" value="PWL52832.1"/>
    <property type="molecule type" value="Genomic_DNA"/>
</dbReference>
<feature type="transmembrane region" description="Helical" evidence="7">
    <location>
        <begin position="111"/>
        <end position="130"/>
    </location>
</feature>
<evidence type="ECO:0000313" key="8">
    <source>
        <dbReference type="EMBL" id="PWL52832.1"/>
    </source>
</evidence>
<keyword evidence="6 7" id="KW-0472">Membrane</keyword>
<dbReference type="GO" id="GO:0015109">
    <property type="term" value="F:chromate transmembrane transporter activity"/>
    <property type="evidence" value="ECO:0007669"/>
    <property type="project" value="InterPro"/>
</dbReference>
<keyword evidence="3" id="KW-1003">Cell membrane</keyword>
<dbReference type="OrthoDB" id="9788907at2"/>
<dbReference type="EMBL" id="FOOE01000001">
    <property type="protein sequence ID" value="SFF48555.1"/>
    <property type="molecule type" value="Genomic_DNA"/>
</dbReference>
<dbReference type="AlphaFoldDB" id="A0A1I2J1M2"/>
<keyword evidence="4 7" id="KW-0812">Transmembrane</keyword>
<feature type="transmembrane region" description="Helical" evidence="7">
    <location>
        <begin position="7"/>
        <end position="28"/>
    </location>
</feature>
<evidence type="ECO:0000256" key="5">
    <source>
        <dbReference type="ARBA" id="ARBA00022989"/>
    </source>
</evidence>
<dbReference type="InterPro" id="IPR003370">
    <property type="entry name" value="Chromate_transpt"/>
</dbReference>
<evidence type="ECO:0000256" key="3">
    <source>
        <dbReference type="ARBA" id="ARBA00022475"/>
    </source>
</evidence>
<keyword evidence="10" id="KW-1185">Reference proteome</keyword>
<evidence type="ECO:0000256" key="2">
    <source>
        <dbReference type="ARBA" id="ARBA00005262"/>
    </source>
</evidence>
<dbReference type="InterPro" id="IPR052518">
    <property type="entry name" value="CHR_Transporter"/>
</dbReference>
<accession>A0A1I2J1M2</accession>
<sequence length="178" mass="19544">MKNLIEMFFTFFKIGAFTFGGGYAMIPLIEREVVSSKHWIGKDEFTDIIVISQSFPGAMAVNTSIFIGYKISGFKGAVVALLGTILPSFFIILIIAAFFMQFRDYEIINKAFLGIGAAVPVLVLIAVQSLSKSVEKNTRNIIIVIASVIAISLFNIHPIIVILVSAVYGIISFRKVVE</sequence>
<dbReference type="Proteomes" id="UP000182135">
    <property type="component" value="Unassembled WGS sequence"/>
</dbReference>
<evidence type="ECO:0000256" key="1">
    <source>
        <dbReference type="ARBA" id="ARBA00004651"/>
    </source>
</evidence>
<dbReference type="GeneID" id="90544931"/>
<gene>
    <name evidence="8" type="ORF">DBY38_10060</name>
    <name evidence="9" type="ORF">SAMN04487885_10126</name>
</gene>
<proteinExistence type="inferred from homology"/>
<dbReference type="PANTHER" id="PTHR43663">
    <property type="entry name" value="CHROMATE TRANSPORT PROTEIN-RELATED"/>
    <property type="match status" value="1"/>
</dbReference>
<dbReference type="eggNOG" id="COG2059">
    <property type="taxonomic scope" value="Bacteria"/>
</dbReference>
<keyword evidence="5 7" id="KW-1133">Transmembrane helix</keyword>
<comment type="similarity">
    <text evidence="2">Belongs to the chromate ion transporter (CHR) (TC 2.A.51) family.</text>
</comment>
<evidence type="ECO:0000313" key="9">
    <source>
        <dbReference type="EMBL" id="SFF48555.1"/>
    </source>
</evidence>
<evidence type="ECO:0000256" key="4">
    <source>
        <dbReference type="ARBA" id="ARBA00022692"/>
    </source>
</evidence>
<comment type="subcellular location">
    <subcellularLocation>
        <location evidence="1">Cell membrane</location>
        <topology evidence="1">Multi-pass membrane protein</topology>
    </subcellularLocation>
</comment>
<name>A0A1I2J1M2_9CLOT</name>
<dbReference type="RefSeq" id="WP_074844131.1">
    <property type="nucleotide sequence ID" value="NZ_BAAACD010000029.1"/>
</dbReference>
<organism evidence="9 10">
    <name type="scientific">Clostridium cadaveris</name>
    <dbReference type="NCBI Taxonomy" id="1529"/>
    <lineage>
        <taxon>Bacteria</taxon>
        <taxon>Bacillati</taxon>
        <taxon>Bacillota</taxon>
        <taxon>Clostridia</taxon>
        <taxon>Eubacteriales</taxon>
        <taxon>Clostridiaceae</taxon>
        <taxon>Clostridium</taxon>
    </lineage>
</organism>
<protein>
    <submittedName>
        <fullName evidence="9">Chromate transporter</fullName>
    </submittedName>
</protein>
<reference evidence="9 10" key="1">
    <citation type="submission" date="2016-10" db="EMBL/GenBank/DDBJ databases">
        <authorList>
            <person name="de Groot N.N."/>
        </authorList>
    </citation>
    <scope>NUCLEOTIDE SEQUENCE [LARGE SCALE GENOMIC DNA]</scope>
    <source>
        <strain evidence="9 10">NLAE-zl-G419</strain>
    </source>
</reference>
<feature type="transmembrane region" description="Helical" evidence="7">
    <location>
        <begin position="142"/>
        <end position="171"/>
    </location>
</feature>
<feature type="transmembrane region" description="Helical" evidence="7">
    <location>
        <begin position="48"/>
        <end position="69"/>
    </location>
</feature>
<evidence type="ECO:0000256" key="6">
    <source>
        <dbReference type="ARBA" id="ARBA00023136"/>
    </source>
</evidence>